<evidence type="ECO:0000313" key="3">
    <source>
        <dbReference type="Proteomes" id="UP000030185"/>
    </source>
</evidence>
<dbReference type="eggNOG" id="ENOG502ZAMX">
    <property type="taxonomic scope" value="Bacteria"/>
</dbReference>
<keyword evidence="3" id="KW-1185">Reference proteome</keyword>
<protein>
    <recommendedName>
        <fullName evidence="1">DUF4062 domain-containing protein</fullName>
    </recommendedName>
</protein>
<dbReference type="InterPro" id="IPR025139">
    <property type="entry name" value="DUF4062"/>
</dbReference>
<evidence type="ECO:0000259" key="1">
    <source>
        <dbReference type="Pfam" id="PF13271"/>
    </source>
</evidence>
<dbReference type="Proteomes" id="UP000030185">
    <property type="component" value="Unassembled WGS sequence"/>
</dbReference>
<gene>
    <name evidence="2" type="ORF">MYP_5008</name>
</gene>
<proteinExistence type="predicted"/>
<dbReference type="OrthoDB" id="9810187at2"/>
<reference evidence="2 3" key="1">
    <citation type="submission" date="2014-09" db="EMBL/GenBank/DDBJ databases">
        <title>Sporocytophaga myxococcoides PG-01 genome sequencing.</title>
        <authorList>
            <person name="Liu L."/>
            <person name="Gao P.J."/>
            <person name="Chen G.J."/>
            <person name="Wang L.S."/>
        </authorList>
    </citation>
    <scope>NUCLEOTIDE SEQUENCE [LARGE SCALE GENOMIC DNA]</scope>
    <source>
        <strain evidence="2 3">PG-01</strain>
    </source>
</reference>
<name>A0A098LN80_9BACT</name>
<organism evidence="2 3">
    <name type="scientific">Sporocytophaga myxococcoides</name>
    <dbReference type="NCBI Taxonomy" id="153721"/>
    <lineage>
        <taxon>Bacteria</taxon>
        <taxon>Pseudomonadati</taxon>
        <taxon>Bacteroidota</taxon>
        <taxon>Cytophagia</taxon>
        <taxon>Cytophagales</taxon>
        <taxon>Cytophagaceae</taxon>
        <taxon>Sporocytophaga</taxon>
    </lineage>
</organism>
<accession>A0A098LN80</accession>
<evidence type="ECO:0000313" key="2">
    <source>
        <dbReference type="EMBL" id="GAL87777.1"/>
    </source>
</evidence>
<sequence length="326" mass="38703">MAKPRIFISSTFYDLRQVRSDLDRFIKELGYEPVLNELGNIAYGKDEKLEEYCYKEISNVDILVSIVGGRYGSESQHQNVSISQMEFKTALELNKQVYIFIDKNVNAEYQTYLLNKKNKEIKYRFADNIKIYEFIEFLENLPNNNNIHSFESSLDIVQYLKEQWAGLFQRFLAEQPRIKEISLLKGIEGTAKTLNQLVSFLTEERKDRDSAIQDILLSNHPAMEEVRSKLNVNYRVYFISKDELTEWLSARGYKYVDPDFLFNDDDYYEYIHTDYRLKKKFILKVKKDIFNDDGKLKVFTKIDWRDNFIILSSQDLEQSQEDDLPF</sequence>
<dbReference type="Pfam" id="PF13271">
    <property type="entry name" value="DUF4062"/>
    <property type="match status" value="1"/>
</dbReference>
<dbReference type="AlphaFoldDB" id="A0A098LN80"/>
<feature type="domain" description="DUF4062" evidence="1">
    <location>
        <begin position="5"/>
        <end position="90"/>
    </location>
</feature>
<comment type="caution">
    <text evidence="2">The sequence shown here is derived from an EMBL/GenBank/DDBJ whole genome shotgun (WGS) entry which is preliminary data.</text>
</comment>
<dbReference type="EMBL" id="BBLT01000017">
    <property type="protein sequence ID" value="GAL87777.1"/>
    <property type="molecule type" value="Genomic_DNA"/>
</dbReference>
<dbReference type="RefSeq" id="WP_045469895.1">
    <property type="nucleotide sequence ID" value="NZ_BBLT01000017.1"/>
</dbReference>